<comment type="caution">
    <text evidence="5">The sequence shown here is derived from an EMBL/GenBank/DDBJ whole genome shotgun (WGS) entry which is preliminary data.</text>
</comment>
<dbReference type="InterPro" id="IPR003877">
    <property type="entry name" value="SPRY_dom"/>
</dbReference>
<dbReference type="Gene3D" id="2.60.120.920">
    <property type="match status" value="1"/>
</dbReference>
<dbReference type="Proteomes" id="UP001223586">
    <property type="component" value="Unassembled WGS sequence"/>
</dbReference>
<proteinExistence type="predicted"/>
<keyword evidence="3" id="KW-0862">Zinc</keyword>
<reference evidence="5 6" key="1">
    <citation type="submission" date="2023-07" db="EMBL/GenBank/DDBJ databases">
        <title>Genomic Encyclopedia of Type Strains, Phase IV (KMG-IV): sequencing the most valuable type-strain genomes for metagenomic binning, comparative biology and taxonomic classification.</title>
        <authorList>
            <person name="Goeker M."/>
        </authorList>
    </citation>
    <scope>NUCLEOTIDE SEQUENCE [LARGE SCALE GENOMIC DNA]</scope>
    <source>
        <strain evidence="5 6">DSM 23837</strain>
    </source>
</reference>
<protein>
    <recommendedName>
        <fullName evidence="4">B30.2/SPRY domain-containing protein</fullName>
    </recommendedName>
</protein>
<name>A0ABT9WTW2_9BACI</name>
<dbReference type="SUPFAM" id="SSF49899">
    <property type="entry name" value="Concanavalin A-like lectins/glucanases"/>
    <property type="match status" value="1"/>
</dbReference>
<dbReference type="PANTHER" id="PTHR13363">
    <property type="entry name" value="RING FINGER AND SRY DOMAIN-CONTAINING"/>
    <property type="match status" value="1"/>
</dbReference>
<dbReference type="CDD" id="cd11709">
    <property type="entry name" value="SPRY"/>
    <property type="match status" value="1"/>
</dbReference>
<dbReference type="Pfam" id="PF00622">
    <property type="entry name" value="SPRY"/>
    <property type="match status" value="1"/>
</dbReference>
<dbReference type="InterPro" id="IPR001870">
    <property type="entry name" value="B30.2/SPRY"/>
</dbReference>
<dbReference type="EMBL" id="JAUSTT010000015">
    <property type="protein sequence ID" value="MDQ0176741.1"/>
    <property type="molecule type" value="Genomic_DNA"/>
</dbReference>
<evidence type="ECO:0000313" key="5">
    <source>
        <dbReference type="EMBL" id="MDQ0176741.1"/>
    </source>
</evidence>
<evidence type="ECO:0000313" key="6">
    <source>
        <dbReference type="Proteomes" id="UP001223586"/>
    </source>
</evidence>
<organism evidence="5 6">
    <name type="scientific">Bacillus chungangensis</name>
    <dbReference type="NCBI Taxonomy" id="587633"/>
    <lineage>
        <taxon>Bacteria</taxon>
        <taxon>Bacillati</taxon>
        <taxon>Bacillota</taxon>
        <taxon>Bacilli</taxon>
        <taxon>Bacillales</taxon>
        <taxon>Bacillaceae</taxon>
        <taxon>Bacillus</taxon>
    </lineage>
</organism>
<gene>
    <name evidence="5" type="ORF">J2S08_002599</name>
</gene>
<accession>A0ABT9WTW2</accession>
<dbReference type="PROSITE" id="PS50188">
    <property type="entry name" value="B302_SPRY"/>
    <property type="match status" value="1"/>
</dbReference>
<dbReference type="RefSeq" id="WP_307230132.1">
    <property type="nucleotide sequence ID" value="NZ_JAUSTT010000015.1"/>
</dbReference>
<evidence type="ECO:0000259" key="4">
    <source>
        <dbReference type="PROSITE" id="PS50188"/>
    </source>
</evidence>
<dbReference type="InterPro" id="IPR043136">
    <property type="entry name" value="B30.2/SPRY_sf"/>
</dbReference>
<evidence type="ECO:0000256" key="3">
    <source>
        <dbReference type="ARBA" id="ARBA00022833"/>
    </source>
</evidence>
<evidence type="ECO:0000256" key="1">
    <source>
        <dbReference type="ARBA" id="ARBA00022723"/>
    </source>
</evidence>
<sequence>MKEVTWNPNDVQGSPVLSNENLTVKIRGGVPKESIRATEGKDKGKWYWEVKFDSTSDTPDRFPAYIGILDGSLHPPFVTTHESFRAYYPFVGGRKYPGSAAYGEDCEVGDIVSTLLNLDEGNLEFWKNGKRMGISHTDLHEIKGEKFPVLATGFGSNTDFITVTANFGTAPFRYKMPDGYKPYNHSQDMKIKIITMKL</sequence>
<keyword evidence="2" id="KW-0863">Zinc-finger</keyword>
<keyword evidence="1" id="KW-0479">Metal-binding</keyword>
<dbReference type="InterPro" id="IPR013320">
    <property type="entry name" value="ConA-like_dom_sf"/>
</dbReference>
<keyword evidence="6" id="KW-1185">Reference proteome</keyword>
<dbReference type="InterPro" id="IPR045129">
    <property type="entry name" value="RNF123/RKP/RSPRY1"/>
</dbReference>
<dbReference type="PANTHER" id="PTHR13363:SF5">
    <property type="entry name" value="E3 UBIQUITIN-PROTEIN LIGASE RNF123"/>
    <property type="match status" value="1"/>
</dbReference>
<feature type="domain" description="B30.2/SPRY" evidence="4">
    <location>
        <begin position="1"/>
        <end position="172"/>
    </location>
</feature>
<evidence type="ECO:0000256" key="2">
    <source>
        <dbReference type="ARBA" id="ARBA00022771"/>
    </source>
</evidence>